<evidence type="ECO:0000313" key="4">
    <source>
        <dbReference type="Proteomes" id="UP000671995"/>
    </source>
</evidence>
<dbReference type="PROSITE" id="PS51257">
    <property type="entry name" value="PROKAR_LIPOPROTEIN"/>
    <property type="match status" value="1"/>
</dbReference>
<proteinExistence type="predicted"/>
<dbReference type="Gene3D" id="1.25.40.10">
    <property type="entry name" value="Tetratricopeptide repeat domain"/>
    <property type="match status" value="3"/>
</dbReference>
<accession>A0A975EYL5</accession>
<protein>
    <submittedName>
        <fullName evidence="3">Tetratricopeptide repeat protein</fullName>
    </submittedName>
</protein>
<dbReference type="InterPro" id="IPR011990">
    <property type="entry name" value="TPR-like_helical_dom_sf"/>
</dbReference>
<dbReference type="PROSITE" id="PS50005">
    <property type="entry name" value="TPR"/>
    <property type="match status" value="1"/>
</dbReference>
<reference evidence="3" key="1">
    <citation type="submission" date="2020-05" db="EMBL/GenBank/DDBJ databases">
        <authorList>
            <person name="Zeng H."/>
            <person name="Chan Y.K."/>
            <person name="Watt R.M."/>
        </authorList>
    </citation>
    <scope>NUCLEOTIDE SEQUENCE</scope>
    <source>
        <strain evidence="3">ATCC 700773</strain>
    </source>
</reference>
<keyword evidence="2" id="KW-0732">Signal</keyword>
<sequence length="590" mass="66619">MTGFFKNRYVLSAFTILSLFFLSCAGTKAAKDSAEPAEISSDDQKDDQKYIDASSVRLTVPGKHEISFFYEIPKDIVDDVCMGTPQSLERAVGRLRSLGRENTDKEKILIFVASAIMRIVWPQEKISWETPDVPQNNAYVGVINSVEQGVYDSSSGGDDFLTLVLPSLVLLTNRSRSDYFSGSHAALSEALKIKSDSVLADYLFGVLCRRQSQYGEAVIYFRKASDGSAGNFQTSYALADALMKNGQIQEASEIAKDLVLSYPNDTELLKLCAQTFFALKNYKESELYAARVLQQNPADAEYILFRARILLEEGDYIRAVSFLDVYARNDTVSRDYLMLRSRVQREWNKNLRGAVETIEQAMARYPDDPEVTLAAAKLASSTGERVAGKTAGELASAVLSTDADNTEALDVFIKDLISRKLWNDAYAVSLRLINKQDVSLEMQHTHIEICLALNRTNEAWNIAESLYEKFPKEEIALRSYLEVLYALGRRTESIDLIDKLLPSASSRLKSFLYYRRSFLASGETAVLADLRASLISNSRNEDALYKLYSIYYEKKDYRRAQYYLKQVVALHPSNEEFLRKNEELESLLRQ</sequence>
<dbReference type="PANTHER" id="PTHR12558:SF13">
    <property type="entry name" value="CELL DIVISION CYCLE PROTEIN 27 HOMOLOG"/>
    <property type="match status" value="1"/>
</dbReference>
<gene>
    <name evidence="3" type="ORF">HRI96_02270</name>
</gene>
<evidence type="ECO:0000256" key="1">
    <source>
        <dbReference type="PROSITE-ProRule" id="PRU00339"/>
    </source>
</evidence>
<dbReference type="InterPro" id="IPR019734">
    <property type="entry name" value="TPR_rpt"/>
</dbReference>
<evidence type="ECO:0000313" key="3">
    <source>
        <dbReference type="EMBL" id="QTQ11118.1"/>
    </source>
</evidence>
<dbReference type="Proteomes" id="UP000671995">
    <property type="component" value="Chromosome"/>
</dbReference>
<feature type="signal peptide" evidence="2">
    <location>
        <begin position="1"/>
        <end position="25"/>
    </location>
</feature>
<dbReference type="SUPFAM" id="SSF48452">
    <property type="entry name" value="TPR-like"/>
    <property type="match status" value="2"/>
</dbReference>
<keyword evidence="1" id="KW-0802">TPR repeat</keyword>
<reference evidence="3" key="2">
    <citation type="journal article" date="2021" name="Microbiol. Resour. Announc.">
        <title>Complete Genome Sequences of Three Human Oral Treponema parvum Isolates.</title>
        <authorList>
            <person name="Zeng H."/>
            <person name="Watt R.M."/>
        </authorList>
    </citation>
    <scope>NUCLEOTIDE SEQUENCE</scope>
    <source>
        <strain evidence="3">ATCC 700773</strain>
    </source>
</reference>
<dbReference type="SMART" id="SM00028">
    <property type="entry name" value="TPR"/>
    <property type="match status" value="4"/>
</dbReference>
<feature type="repeat" description="TPR" evidence="1">
    <location>
        <begin position="541"/>
        <end position="574"/>
    </location>
</feature>
<name>A0A975EYL5_9SPIR</name>
<dbReference type="RefSeq" id="WP_210117915.1">
    <property type="nucleotide sequence ID" value="NZ_CP054257.1"/>
</dbReference>
<dbReference type="PANTHER" id="PTHR12558">
    <property type="entry name" value="CELL DIVISION CYCLE 16,23,27"/>
    <property type="match status" value="1"/>
</dbReference>
<dbReference type="AlphaFoldDB" id="A0A975EYL5"/>
<dbReference type="EMBL" id="CP054257">
    <property type="protein sequence ID" value="QTQ11118.1"/>
    <property type="molecule type" value="Genomic_DNA"/>
</dbReference>
<organism evidence="3 4">
    <name type="scientific">Treponema parvum</name>
    <dbReference type="NCBI Taxonomy" id="138851"/>
    <lineage>
        <taxon>Bacteria</taxon>
        <taxon>Pseudomonadati</taxon>
        <taxon>Spirochaetota</taxon>
        <taxon>Spirochaetia</taxon>
        <taxon>Spirochaetales</taxon>
        <taxon>Treponemataceae</taxon>
        <taxon>Treponema</taxon>
    </lineage>
</organism>
<feature type="chain" id="PRO_5036801753" evidence="2">
    <location>
        <begin position="26"/>
        <end position="590"/>
    </location>
</feature>
<dbReference type="Pfam" id="PF14559">
    <property type="entry name" value="TPR_19"/>
    <property type="match status" value="1"/>
</dbReference>
<evidence type="ECO:0000256" key="2">
    <source>
        <dbReference type="SAM" id="SignalP"/>
    </source>
</evidence>